<keyword evidence="1" id="KW-0614">Plasmid</keyword>
<organism evidence="1">
    <name type="scientific">Enterobacter cloacae</name>
    <dbReference type="NCBI Taxonomy" id="550"/>
    <lineage>
        <taxon>Bacteria</taxon>
        <taxon>Pseudomonadati</taxon>
        <taxon>Pseudomonadota</taxon>
        <taxon>Gammaproteobacteria</taxon>
        <taxon>Enterobacterales</taxon>
        <taxon>Enterobacteriaceae</taxon>
        <taxon>Enterobacter</taxon>
        <taxon>Enterobacter cloacae complex</taxon>
    </lineage>
</organism>
<accession>A0A0G3B4U2</accession>
<dbReference type="EMBL" id="KP975077">
    <property type="protein sequence ID" value="AKJ19305.1"/>
    <property type="molecule type" value="Genomic_DNA"/>
</dbReference>
<name>A0A0G3B4U2_ENTCL</name>
<protein>
    <submittedName>
        <fullName evidence="1">Uncharacterized protein</fullName>
    </submittedName>
</protein>
<evidence type="ECO:0000313" key="1">
    <source>
        <dbReference type="EMBL" id="AKJ19305.1"/>
    </source>
</evidence>
<reference evidence="1" key="1">
    <citation type="submission" date="2015-03" db="EMBL/GenBank/DDBJ databases">
        <title>Allelic Variants of blaVIM Reside on Diverse Mobile Genetic Elements in Gram-negative Clinical Isolates from the USA.</title>
        <authorList>
            <person name="McGann P."/>
            <person name="Snesrud E."/>
            <person name="Ong A.C."/>
            <person name="Clifford R."/>
            <person name="Kwak Y.I."/>
            <person name="Steele E.D."/>
            <person name="Rabinowitz R."/>
            <person name="Waterman P.E."/>
            <person name="Lesho E."/>
        </authorList>
    </citation>
    <scope>NUCLEOTIDE SEQUENCE</scope>
    <source>
        <strain evidence="1">MRSN17626</strain>
        <plasmid evidence="1">pMRVIM0813</plasmid>
    </source>
</reference>
<geneLocation type="plasmid" evidence="1">
    <name>pMRVIM0813</name>
</geneLocation>
<sequence>MMHHRQPALIMVMYHWVTRQTSNASNIKLFFKKRQERSLTF</sequence>
<proteinExistence type="predicted"/>
<dbReference type="AlphaFoldDB" id="A0A0G3B4U2"/>